<dbReference type="AlphaFoldDB" id="G0TXS0"/>
<feature type="repeat" description="RCC1" evidence="2">
    <location>
        <begin position="325"/>
        <end position="376"/>
    </location>
</feature>
<dbReference type="EMBL" id="HE573023">
    <property type="protein sequence ID" value="CCC48762.1"/>
    <property type="molecule type" value="Genomic_DNA"/>
</dbReference>
<dbReference type="PANTHER" id="PTHR22870">
    <property type="entry name" value="REGULATOR OF CHROMOSOME CONDENSATION"/>
    <property type="match status" value="1"/>
</dbReference>
<gene>
    <name evidence="4" type="ORF">TVY486_0701050</name>
</gene>
<evidence type="ECO:0000256" key="2">
    <source>
        <dbReference type="PROSITE-ProRule" id="PRU00235"/>
    </source>
</evidence>
<dbReference type="Pfam" id="PF00415">
    <property type="entry name" value="RCC1"/>
    <property type="match status" value="4"/>
</dbReference>
<dbReference type="InterPro" id="IPR051210">
    <property type="entry name" value="Ub_ligase/GEF_domain"/>
</dbReference>
<feature type="repeat" description="RCC1" evidence="2">
    <location>
        <begin position="589"/>
        <end position="656"/>
    </location>
</feature>
<feature type="repeat" description="RCC1" evidence="2">
    <location>
        <begin position="533"/>
        <end position="588"/>
    </location>
</feature>
<feature type="repeat" description="RCC1" evidence="2">
    <location>
        <begin position="37"/>
        <end position="86"/>
    </location>
</feature>
<keyword evidence="1" id="KW-0677">Repeat</keyword>
<dbReference type="InterPro" id="IPR000408">
    <property type="entry name" value="Reg_chr_condens"/>
</dbReference>
<feature type="repeat" description="RCC1" evidence="2">
    <location>
        <begin position="471"/>
        <end position="532"/>
    </location>
</feature>
<dbReference type="Pfam" id="PF25390">
    <property type="entry name" value="WD40_RLD"/>
    <property type="match status" value="1"/>
</dbReference>
<organism evidence="4">
    <name type="scientific">Trypanosoma vivax (strain Y486)</name>
    <dbReference type="NCBI Taxonomy" id="1055687"/>
    <lineage>
        <taxon>Eukaryota</taxon>
        <taxon>Discoba</taxon>
        <taxon>Euglenozoa</taxon>
        <taxon>Kinetoplastea</taxon>
        <taxon>Metakinetoplastina</taxon>
        <taxon>Trypanosomatida</taxon>
        <taxon>Trypanosomatidae</taxon>
        <taxon>Trypanosoma</taxon>
        <taxon>Duttonella</taxon>
    </lineage>
</organism>
<dbReference type="VEuPathDB" id="TriTrypDB:TvY486_0701050"/>
<feature type="repeat" description="RCC1" evidence="2">
    <location>
        <begin position="707"/>
        <end position="753"/>
    </location>
</feature>
<dbReference type="PANTHER" id="PTHR22870:SF408">
    <property type="entry name" value="OS09G0560450 PROTEIN"/>
    <property type="match status" value="1"/>
</dbReference>
<dbReference type="PRINTS" id="PR00633">
    <property type="entry name" value="RCCNDNSATION"/>
</dbReference>
<dbReference type="Gene3D" id="2.130.10.30">
    <property type="entry name" value="Regulator of chromosome condensation 1/beta-lactamase-inhibitor protein II"/>
    <property type="match status" value="4"/>
</dbReference>
<evidence type="ECO:0000259" key="3">
    <source>
        <dbReference type="Pfam" id="PF25390"/>
    </source>
</evidence>
<dbReference type="InterPro" id="IPR009091">
    <property type="entry name" value="RCC1/BLIP-II"/>
</dbReference>
<dbReference type="PROSITE" id="PS50012">
    <property type="entry name" value="RCC1_3"/>
    <property type="match status" value="9"/>
</dbReference>
<reference evidence="4" key="1">
    <citation type="journal article" date="2012" name="Proc. Natl. Acad. Sci. U.S.A.">
        <title>Antigenic diversity is generated by distinct evolutionary mechanisms in African trypanosome species.</title>
        <authorList>
            <person name="Jackson A.P."/>
            <person name="Berry A."/>
            <person name="Aslett M."/>
            <person name="Allison H.C."/>
            <person name="Burton P."/>
            <person name="Vavrova-Anderson J."/>
            <person name="Brown R."/>
            <person name="Browne H."/>
            <person name="Corton N."/>
            <person name="Hauser H."/>
            <person name="Gamble J."/>
            <person name="Gilderthorp R."/>
            <person name="Marcello L."/>
            <person name="McQuillan J."/>
            <person name="Otto T.D."/>
            <person name="Quail M.A."/>
            <person name="Sanders M.J."/>
            <person name="van Tonder A."/>
            <person name="Ginger M.L."/>
            <person name="Field M.C."/>
            <person name="Barry J.D."/>
            <person name="Hertz-Fowler C."/>
            <person name="Berriman M."/>
        </authorList>
    </citation>
    <scope>NUCLEOTIDE SEQUENCE</scope>
    <source>
        <strain evidence="4">Y486</strain>
    </source>
</reference>
<evidence type="ECO:0000313" key="4">
    <source>
        <dbReference type="EMBL" id="CCC48762.1"/>
    </source>
</evidence>
<protein>
    <recommendedName>
        <fullName evidence="3">RCC1-like domain-containing protein</fullName>
    </recommendedName>
</protein>
<feature type="domain" description="RCC1-like" evidence="3">
    <location>
        <begin position="136"/>
        <end position="422"/>
    </location>
</feature>
<sequence length="839" mass="89687">MSTETPESLSIAHFFLDLPSASSEVRKLLDRFINDDGVVVGWGLGRSGQLGTGTRNNLITPLVVCGNDKPVRIACSSASTVWLGALGAVHTMGGNTWGELGVPDPVLFPLLTETENGDIISVSHINLRQFNWRDVIVDVRGSYAFFAALSINGEVFLWGTNRYSQCTPHPNEPICPIPHQRFIPGKKIIQVSCSNYSVLALTEDGDVYGWGHTLLLGDEKSTLKQLSGGHFTVTVGDETRSVVMDPVRVDVLCGKLIEHIRTGPWHAVAIGKDGRAYTWGVGNGGRLGHGDFLTVVSPKEVVSLKSSVIEAACGSFHTCFVTSDGFAYACGDNQAGQCGGLCDTAFSTCQKLYVPSRHKVITAACGRHHTLLLLETGELLAYGTGLGLGVGLGYGIRMVHAMPVLDNYTSFSVTSGACHNFATCIPKTLFILILGLPHRGVKMALDTISVKEGLLDAALGQGFSIMLNRRGSCYAMGLGGWGQLGIDLSGVQDFTPDRVPVVRHAMKVVSLSSNPIVKASAGICFTAVLSSSQRVYTWGSNVYGQCGLGIDPRENPCISYPQEVNWLADKMIVQVTCGCFFALALGATGIVYAWGCIECCGIGQLPLPPDIPSNVVMSDLGTESRASVLLPVAIPTLSNIIAVEAGAWHAMALNALGEVFAWGVGACGRLGNGTEEDCYTPRKVLLGAFVSRIGCGAFGSFAISYDGKLYVWGANGERELSAQGSCVLLPTHVLDDVQEAALGKHFTLVLTRSREFRFSGVMEHEGGHYVSESFSDISSLPPQLSPQRLHTEGYQGMRVFAGSEHAIAVVEKGTPSPAVVTELHRTLRDQPAEIIKRYT</sequence>
<evidence type="ECO:0000256" key="1">
    <source>
        <dbReference type="ARBA" id="ARBA00022737"/>
    </source>
</evidence>
<dbReference type="InterPro" id="IPR058923">
    <property type="entry name" value="RCC1-like_dom"/>
</dbReference>
<proteinExistence type="predicted"/>
<feature type="repeat" description="RCC1" evidence="2">
    <location>
        <begin position="657"/>
        <end position="706"/>
    </location>
</feature>
<feature type="repeat" description="RCC1" evidence="2">
    <location>
        <begin position="153"/>
        <end position="204"/>
    </location>
</feature>
<dbReference type="SUPFAM" id="SSF50985">
    <property type="entry name" value="RCC1/BLIP-II"/>
    <property type="match status" value="3"/>
</dbReference>
<name>G0TXS0_TRYVY</name>
<feature type="repeat" description="RCC1" evidence="2">
    <location>
        <begin position="274"/>
        <end position="324"/>
    </location>
</feature>
<accession>G0TXS0</accession>
<dbReference type="PROSITE" id="PS00626">
    <property type="entry name" value="RCC1_2"/>
    <property type="match status" value="1"/>
</dbReference>